<dbReference type="PANTHER" id="PTHR42988:SF2">
    <property type="entry name" value="CYCLIC NUCLEOTIDE PHOSPHODIESTERASE CBUA0032-RELATED"/>
    <property type="match status" value="1"/>
</dbReference>
<dbReference type="GO" id="GO:0016787">
    <property type="term" value="F:hydrolase activity"/>
    <property type="evidence" value="ECO:0007669"/>
    <property type="project" value="UniProtKB-KW"/>
</dbReference>
<accession>A0A1R3SZB3</accession>
<feature type="domain" description="Calcineurin-like phosphoesterase" evidence="5">
    <location>
        <begin position="35"/>
        <end position="278"/>
    </location>
</feature>
<organism evidence="6 7">
    <name type="scientific">Proteiniphilum saccharofermentans</name>
    <dbReference type="NCBI Taxonomy" id="1642647"/>
    <lineage>
        <taxon>Bacteria</taxon>
        <taxon>Pseudomonadati</taxon>
        <taxon>Bacteroidota</taxon>
        <taxon>Bacteroidia</taxon>
        <taxon>Bacteroidales</taxon>
        <taxon>Dysgonomonadaceae</taxon>
        <taxon>Proteiniphilum</taxon>
    </lineage>
</organism>
<dbReference type="AlphaFoldDB" id="A0A1R3SZB3"/>
<gene>
    <name evidence="6" type="ORF">PSM36_0385</name>
</gene>
<name>A0A1R3SZB3_9BACT</name>
<dbReference type="InterPro" id="IPR050884">
    <property type="entry name" value="CNP_phosphodiesterase-III"/>
</dbReference>
<dbReference type="STRING" id="1642647.PSM36_0385"/>
<keyword evidence="7" id="KW-1185">Reference proteome</keyword>
<evidence type="ECO:0000313" key="6">
    <source>
        <dbReference type="EMBL" id="SCD19219.1"/>
    </source>
</evidence>
<evidence type="ECO:0000313" key="7">
    <source>
        <dbReference type="Proteomes" id="UP000187464"/>
    </source>
</evidence>
<evidence type="ECO:0000259" key="5">
    <source>
        <dbReference type="Pfam" id="PF00149"/>
    </source>
</evidence>
<keyword evidence="3" id="KW-0408">Iron</keyword>
<dbReference type="InterPro" id="IPR004843">
    <property type="entry name" value="Calcineurin-like_PHP"/>
</dbReference>
<evidence type="ECO:0000256" key="4">
    <source>
        <dbReference type="ARBA" id="ARBA00025742"/>
    </source>
</evidence>
<dbReference type="RefSeq" id="WP_083710887.1">
    <property type="nucleotide sequence ID" value="NZ_LT605205.1"/>
</dbReference>
<reference evidence="6 7" key="1">
    <citation type="submission" date="2016-08" db="EMBL/GenBank/DDBJ databases">
        <authorList>
            <person name="Seilhamer J.J."/>
        </authorList>
    </citation>
    <scope>NUCLEOTIDE SEQUENCE [LARGE SCALE GENOMIC DNA]</scope>
    <source>
        <strain evidence="6">M3/6</strain>
    </source>
</reference>
<evidence type="ECO:0000256" key="3">
    <source>
        <dbReference type="ARBA" id="ARBA00023004"/>
    </source>
</evidence>
<dbReference type="Proteomes" id="UP000187464">
    <property type="component" value="Chromosome I"/>
</dbReference>
<protein>
    <submittedName>
        <fullName evidence="6">3',5'-cyclic AMP phosphodiesterase CpdA</fullName>
    </submittedName>
</protein>
<dbReference type="Pfam" id="PF00149">
    <property type="entry name" value="Metallophos"/>
    <property type="match status" value="1"/>
</dbReference>
<sequence length="426" mass="47590">MKSKTCLIHKRGTILILFILFLGYYASSGIAGTVKVAVITDIHFLDKNLVAEGEALSAYERATGRNIADLHAVLDTVLADLTREAPDLLLITGDITNHGEKQSHLGFIEKLRLLQNQGTRILVIPGNHDINIPDTKAYRGNKATPTETISKEEFIELYAPFGYSDALKRDEASLSYLAGINDSLWFLCFDTNRYEEHTTKSITGGRLLPETMDWAIDILDEAKDKGIIVLGMMHHGLVEHMPYQAAFFPQYLIDGWEKNAGLLADAGLKVVFTGHFHANDITMHTSSAGNVIYDVETASLAQYPFAYRLMELTDTVLSIDTRFVTSLPGNPDLAAIYRDKLEAITRRVAKNRLEELGIPMYQETIEALTDVIVKLSLMHVKGDEKLDPEMQMAIRLFADQMGSEADPELFIFDFPPEDNRVVIPLQ</sequence>
<evidence type="ECO:0000256" key="2">
    <source>
        <dbReference type="ARBA" id="ARBA00022801"/>
    </source>
</evidence>
<keyword evidence="1" id="KW-0479">Metal-binding</keyword>
<comment type="similarity">
    <text evidence="4">Belongs to the cyclic nucleotide phosphodiesterase class-III family.</text>
</comment>
<keyword evidence="2" id="KW-0378">Hydrolase</keyword>
<dbReference type="GO" id="GO:0046872">
    <property type="term" value="F:metal ion binding"/>
    <property type="evidence" value="ECO:0007669"/>
    <property type="project" value="UniProtKB-KW"/>
</dbReference>
<dbReference type="EMBL" id="LT605205">
    <property type="protein sequence ID" value="SCD19219.1"/>
    <property type="molecule type" value="Genomic_DNA"/>
</dbReference>
<dbReference type="SUPFAM" id="SSF56300">
    <property type="entry name" value="Metallo-dependent phosphatases"/>
    <property type="match status" value="1"/>
</dbReference>
<proteinExistence type="inferred from homology"/>
<dbReference type="PANTHER" id="PTHR42988">
    <property type="entry name" value="PHOSPHOHYDROLASE"/>
    <property type="match status" value="1"/>
</dbReference>
<dbReference type="Gene3D" id="3.60.21.10">
    <property type="match status" value="1"/>
</dbReference>
<dbReference type="InterPro" id="IPR029052">
    <property type="entry name" value="Metallo-depent_PP-like"/>
</dbReference>
<evidence type="ECO:0000256" key="1">
    <source>
        <dbReference type="ARBA" id="ARBA00022723"/>
    </source>
</evidence>
<dbReference type="KEGG" id="psac:PSM36_0385"/>